<evidence type="ECO:0000313" key="3">
    <source>
        <dbReference type="Proteomes" id="UP000242972"/>
    </source>
</evidence>
<dbReference type="InterPro" id="IPR037171">
    <property type="entry name" value="NagB/RpiA_transferase-like"/>
</dbReference>
<dbReference type="EMBL" id="PXYW01000021">
    <property type="protein sequence ID" value="PSR33381.1"/>
    <property type="molecule type" value="Genomic_DNA"/>
</dbReference>
<organism evidence="2 3">
    <name type="scientific">Sulfobacillus benefaciens</name>
    <dbReference type="NCBI Taxonomy" id="453960"/>
    <lineage>
        <taxon>Bacteria</taxon>
        <taxon>Bacillati</taxon>
        <taxon>Bacillota</taxon>
        <taxon>Clostridia</taxon>
        <taxon>Eubacteriales</taxon>
        <taxon>Clostridiales Family XVII. Incertae Sedis</taxon>
        <taxon>Sulfobacillus</taxon>
    </lineage>
</organism>
<reference evidence="2 3" key="1">
    <citation type="journal article" date="2014" name="BMC Genomics">
        <title>Comparison of environmental and isolate Sulfobacillus genomes reveals diverse carbon, sulfur, nitrogen, and hydrogen metabolisms.</title>
        <authorList>
            <person name="Justice N.B."/>
            <person name="Norman A."/>
            <person name="Brown C.T."/>
            <person name="Singh A."/>
            <person name="Thomas B.C."/>
            <person name="Banfield J.F."/>
        </authorList>
    </citation>
    <scope>NUCLEOTIDE SEQUENCE [LARGE SCALE GENOMIC DNA]</scope>
    <source>
        <strain evidence="2">AMDSBA4</strain>
    </source>
</reference>
<evidence type="ECO:0000313" key="2">
    <source>
        <dbReference type="EMBL" id="PSR33381.1"/>
    </source>
</evidence>
<accession>A0A2T2XFU6</accession>
<dbReference type="GO" id="GO:0008410">
    <property type="term" value="F:CoA-transferase activity"/>
    <property type="evidence" value="ECO:0007669"/>
    <property type="project" value="InterPro"/>
</dbReference>
<comment type="caution">
    <text evidence="2">The sequence shown here is derived from an EMBL/GenBank/DDBJ whole genome shotgun (WGS) entry which is preliminary data.</text>
</comment>
<gene>
    <name evidence="2" type="ORF">C7B46_10000</name>
</gene>
<dbReference type="SUPFAM" id="SSF100950">
    <property type="entry name" value="NagB/RpiA/CoA transferase-like"/>
    <property type="match status" value="1"/>
</dbReference>
<dbReference type="Pfam" id="PF01144">
    <property type="entry name" value="CoA_trans"/>
    <property type="match status" value="1"/>
</dbReference>
<dbReference type="PANTHER" id="PTHR43293">
    <property type="entry name" value="ACETATE COA-TRANSFERASE YDIF"/>
    <property type="match status" value="1"/>
</dbReference>
<evidence type="ECO:0000256" key="1">
    <source>
        <dbReference type="ARBA" id="ARBA00007047"/>
    </source>
</evidence>
<comment type="similarity">
    <text evidence="1">Belongs to the 3-oxoacid CoA-transferase subunit B family.</text>
</comment>
<dbReference type="PANTHER" id="PTHR43293:SF3">
    <property type="entry name" value="CHOLESTEROL RING-CLEAVING HYDROLASE IPDB SUBUNIT"/>
    <property type="match status" value="1"/>
</dbReference>
<dbReference type="Gene3D" id="3.40.1080.10">
    <property type="entry name" value="Glutaconate Coenzyme A-transferase"/>
    <property type="match status" value="1"/>
</dbReference>
<proteinExistence type="inferred from homology"/>
<keyword evidence="2" id="KW-0808">Transferase</keyword>
<dbReference type="SMART" id="SM00882">
    <property type="entry name" value="CoA_trans"/>
    <property type="match status" value="1"/>
</dbReference>
<dbReference type="AlphaFoldDB" id="A0A2T2XFU6"/>
<protein>
    <submittedName>
        <fullName evidence="2">3-oxoadipate--succinyl-CoA transferase subunit B</fullName>
    </submittedName>
</protein>
<sequence length="238" mass="25584">MNSRDIMAIASARLLQDHQRVLVGVGTPNIAANIAKRLHAPNLVMIYESGVIDAMPKKLPLSIGDGTLVDEALAVLPMGELFSHYLQTGWIDIGFLGAAQIDSRGNLNSTVIGPYTHPKVRLAGSGGAADIACHLPHTRDRFAPRLDFITSPGHPRHGAHPDGRGPWRVVTDLGVFGFDECGEMVCLALMPGHTYEEILDHSGWQIPRAAALEQVPEPSSREVQTLHALYSTLPGGGK</sequence>
<dbReference type="Proteomes" id="UP000242972">
    <property type="component" value="Unassembled WGS sequence"/>
</dbReference>
<name>A0A2T2XFU6_9FIRM</name>
<dbReference type="InterPro" id="IPR004165">
    <property type="entry name" value="CoA_trans_fam_I"/>
</dbReference>